<dbReference type="InterPro" id="IPR014622">
    <property type="entry name" value="UCP036794_erythomycin"/>
</dbReference>
<protein>
    <recommendedName>
        <fullName evidence="3">Protein-L-isoaspartate O-methyltransferase</fullName>
    </recommendedName>
</protein>
<evidence type="ECO:0008006" key="3">
    <source>
        <dbReference type="Google" id="ProtNLM"/>
    </source>
</evidence>
<dbReference type="Gene3D" id="1.20.1440.30">
    <property type="entry name" value="Biosynthetic Protein domain"/>
    <property type="match status" value="1"/>
</dbReference>
<dbReference type="CDD" id="cd14728">
    <property type="entry name" value="Ere-like"/>
    <property type="match status" value="1"/>
</dbReference>
<dbReference type="PANTHER" id="PTHR31299:SF0">
    <property type="entry name" value="ESTERASE, PUTATIVE (AFU_ORTHOLOGUE AFUA_1G05850)-RELATED"/>
    <property type="match status" value="1"/>
</dbReference>
<dbReference type="Gene3D" id="3.40.1660.10">
    <property type="entry name" value="EreA-like (biosynthetic domain)"/>
    <property type="match status" value="1"/>
</dbReference>
<evidence type="ECO:0000313" key="2">
    <source>
        <dbReference type="Proteomes" id="UP000284219"/>
    </source>
</evidence>
<evidence type="ECO:0000313" key="1">
    <source>
        <dbReference type="EMBL" id="RKD25939.1"/>
    </source>
</evidence>
<sequence>MKQQFIDEIKKRAKPLHTNDDLDAIVEAIGDTRIVLLGEATHGTAEFYNLRTELTKKLITEKGFTTLSISGNWVPFYEVTRYIKGHAHQNGDLAALLPEWFNEFPTWTRANEEMIPLFEWLREYNQGLPEAEKIGFYGDDLKSLWLSLDEVIQSTERLGSPELVDLARKIQAGLATSQENPQVYGLNAIFFNQSCEAMVTELHQKLAEARGGYKQNPSDDELADEINALVLRNSEHYWRSMAMGGPDNWNIRARHMVQVINRLIERQGENGKIIVWGHNTHMGDARATEGMPAEGFVNVAQLMREHWGDDNVYAVGFSTNTGKVISAKDWNHPFEEVEVRAAHSGSWDALLHEAGAEDKILIFGKDEPIFSTPLPQRAIGVVYHPDHQAEYQTYVASRLSDRYNALIYVDHTHAVKPLLPKGLN</sequence>
<proteinExistence type="predicted"/>
<reference evidence="1 2" key="1">
    <citation type="submission" date="2016-08" db="EMBL/GenBank/DDBJ databases">
        <title>Novel Firmicute Genomes.</title>
        <authorList>
            <person name="Poppleton D.I."/>
            <person name="Gribaldo S."/>
        </authorList>
    </citation>
    <scope>NUCLEOTIDE SEQUENCE [LARGE SCALE GENOMIC DNA]</scope>
    <source>
        <strain evidence="1 2">RAOx-1</strain>
    </source>
</reference>
<dbReference type="PIRSF" id="PIRSF036794">
    <property type="entry name" value="UCP_erythr_ester"/>
    <property type="match status" value="1"/>
</dbReference>
<dbReference type="Pfam" id="PF05139">
    <property type="entry name" value="Erythro_esteras"/>
    <property type="match status" value="1"/>
</dbReference>
<dbReference type="InterPro" id="IPR007815">
    <property type="entry name" value="Emycin_Estase"/>
</dbReference>
<dbReference type="Gene3D" id="3.30.1870.10">
    <property type="entry name" value="EreA-like, domain 2"/>
    <property type="match status" value="1"/>
</dbReference>
<dbReference type="EMBL" id="MCHY01000006">
    <property type="protein sequence ID" value="RKD25939.1"/>
    <property type="molecule type" value="Genomic_DNA"/>
</dbReference>
<dbReference type="PANTHER" id="PTHR31299">
    <property type="entry name" value="ESTERASE, PUTATIVE (AFU_ORTHOLOGUE AFUA_1G05850)-RELATED"/>
    <property type="match status" value="1"/>
</dbReference>
<dbReference type="GO" id="GO:0046677">
    <property type="term" value="P:response to antibiotic"/>
    <property type="evidence" value="ECO:0007669"/>
    <property type="project" value="InterPro"/>
</dbReference>
<dbReference type="InterPro" id="IPR052036">
    <property type="entry name" value="Hydrolase/PRTase-associated"/>
</dbReference>
<accession>A0A419SNX9</accession>
<gene>
    <name evidence="1" type="ORF">BEP19_03155</name>
</gene>
<name>A0A419SNX9_9BACL</name>
<comment type="caution">
    <text evidence="1">The sequence shown here is derived from an EMBL/GenBank/DDBJ whole genome shotgun (WGS) entry which is preliminary data.</text>
</comment>
<dbReference type="RefSeq" id="WP_170145256.1">
    <property type="nucleotide sequence ID" value="NZ_MCHY01000006.1"/>
</dbReference>
<keyword evidence="2" id="KW-1185">Reference proteome</keyword>
<dbReference type="Proteomes" id="UP000284219">
    <property type="component" value="Unassembled WGS sequence"/>
</dbReference>
<dbReference type="AlphaFoldDB" id="A0A419SNX9"/>
<organism evidence="1 2">
    <name type="scientific">Ammoniphilus oxalaticus</name>
    <dbReference type="NCBI Taxonomy" id="66863"/>
    <lineage>
        <taxon>Bacteria</taxon>
        <taxon>Bacillati</taxon>
        <taxon>Bacillota</taxon>
        <taxon>Bacilli</taxon>
        <taxon>Bacillales</taxon>
        <taxon>Paenibacillaceae</taxon>
        <taxon>Aneurinibacillus group</taxon>
        <taxon>Ammoniphilus</taxon>
    </lineage>
</organism>
<dbReference type="SUPFAM" id="SSF159501">
    <property type="entry name" value="EreA/ChaN-like"/>
    <property type="match status" value="1"/>
</dbReference>